<proteinExistence type="predicted"/>
<dbReference type="EMBL" id="SDMR01000001">
    <property type="protein sequence ID" value="TBT96225.1"/>
    <property type="molecule type" value="Genomic_DNA"/>
</dbReference>
<evidence type="ECO:0000313" key="3">
    <source>
        <dbReference type="Proteomes" id="UP000291933"/>
    </source>
</evidence>
<feature type="region of interest" description="Disordered" evidence="1">
    <location>
        <begin position="354"/>
        <end position="378"/>
    </location>
</feature>
<keyword evidence="3" id="KW-1185">Reference proteome</keyword>
<dbReference type="RefSeq" id="WP_131170637.1">
    <property type="nucleotide sequence ID" value="NZ_FXTL01000001.1"/>
</dbReference>
<organism evidence="2 3">
    <name type="scientific">Propioniciclava tarda</name>
    <dbReference type="NCBI Taxonomy" id="433330"/>
    <lineage>
        <taxon>Bacteria</taxon>
        <taxon>Bacillati</taxon>
        <taxon>Actinomycetota</taxon>
        <taxon>Actinomycetes</taxon>
        <taxon>Propionibacteriales</taxon>
        <taxon>Propionibacteriaceae</taxon>
        <taxon>Propioniciclava</taxon>
    </lineage>
</organism>
<evidence type="ECO:0000256" key="1">
    <source>
        <dbReference type="SAM" id="MobiDB-lite"/>
    </source>
</evidence>
<comment type="caution">
    <text evidence="2">The sequence shown here is derived from an EMBL/GenBank/DDBJ whole genome shotgun (WGS) entry which is preliminary data.</text>
</comment>
<name>A0A4Q9KPG0_PROTD</name>
<evidence type="ECO:0000313" key="2">
    <source>
        <dbReference type="EMBL" id="TBT96225.1"/>
    </source>
</evidence>
<sequence length="378" mass="37813">MNINPFLVLLALLIGFALTWFLVVRKVVREVPILRPVSTGLDAAAGVAGVAGAAGGAGLVGAAASGHVDAPEVAPEVVTEVAHPVAAAPVYDWAHRLDAAEGQLAGASEVSEVSEVDEVDAAAPAVAVEASPVVDAAAGAVDDADPTPVASGVDYDAEWANEDTSVGLDLFDPEPANLIDDSDVIDEPAPVDAVEEPEPVVDAIEERVVAAAEPEVEVAPLPVAEASVAAGLVGAGAAAAVRRAASVPAPADGSSPEGYEVKGDSLAKLYLLDSDADFGRARADIWFTDESAAKDAGYAHYIRTPRPDAAARVAEPVVAAPVVAPVVAAAAVAPVAAPVQETLVDVPGDASAEEAVAAPYGPGSAVPKANGSGNERER</sequence>
<reference evidence="2 3" key="1">
    <citation type="submission" date="2019-01" db="EMBL/GenBank/DDBJ databases">
        <title>Lactibacter flavus gen. nov., sp. nov., a novel bacterium of the family Propionibacteriaceae isolated from raw milk and dairy products.</title>
        <authorList>
            <person name="Huptas C."/>
            <person name="Wenning M."/>
            <person name="Breitenwieser F."/>
            <person name="Doll E."/>
            <person name="Von Neubeck M."/>
            <person name="Busse H.-J."/>
            <person name="Scherer S."/>
        </authorList>
    </citation>
    <scope>NUCLEOTIDE SEQUENCE [LARGE SCALE GENOMIC DNA]</scope>
    <source>
        <strain evidence="2 3">DSM 22130</strain>
    </source>
</reference>
<gene>
    <name evidence="2" type="ORF">ET996_00705</name>
</gene>
<accession>A0A4Q9KPG0</accession>
<dbReference type="OrthoDB" id="3700401at2"/>
<protein>
    <submittedName>
        <fullName evidence="2">Uncharacterized protein</fullName>
    </submittedName>
</protein>
<dbReference type="Proteomes" id="UP000291933">
    <property type="component" value="Unassembled WGS sequence"/>
</dbReference>
<dbReference type="AlphaFoldDB" id="A0A4Q9KPG0"/>